<keyword evidence="2" id="KW-1185">Reference proteome</keyword>
<sequence length="79" mass="8495">MKTTLDINDALLADAKAQAARQRITLTRLIEEGLRLRLRAPSSPRRRVKIPVFDGGSGLAPGLDGLSNQALRDAADDDA</sequence>
<dbReference type="RefSeq" id="WP_341727247.1">
    <property type="nucleotide sequence ID" value="NZ_JBBWWT010000011.1"/>
</dbReference>
<proteinExistence type="predicted"/>
<evidence type="ECO:0000313" key="1">
    <source>
        <dbReference type="EMBL" id="MEL1266076.1"/>
    </source>
</evidence>
<organism evidence="1 2">
    <name type="scientific">Pseudoxanthomonas putridarboris</name>
    <dbReference type="NCBI Taxonomy" id="752605"/>
    <lineage>
        <taxon>Bacteria</taxon>
        <taxon>Pseudomonadati</taxon>
        <taxon>Pseudomonadota</taxon>
        <taxon>Gammaproteobacteria</taxon>
        <taxon>Lysobacterales</taxon>
        <taxon>Lysobacteraceae</taxon>
        <taxon>Pseudoxanthomonas</taxon>
    </lineage>
</organism>
<reference evidence="1 2" key="1">
    <citation type="submission" date="2024-04" db="EMBL/GenBank/DDBJ databases">
        <title>Draft genome sequence of Pseudoxanthomonas putridarboris WD12.</title>
        <authorList>
            <person name="Oh J."/>
        </authorList>
    </citation>
    <scope>NUCLEOTIDE SEQUENCE [LARGE SCALE GENOMIC DNA]</scope>
    <source>
        <strain evidence="1 2">WD12</strain>
    </source>
</reference>
<accession>A0ABU9J5B7</accession>
<comment type="caution">
    <text evidence="1">The sequence shown here is derived from an EMBL/GenBank/DDBJ whole genome shotgun (WGS) entry which is preliminary data.</text>
</comment>
<dbReference type="EMBL" id="JBBWWT010000011">
    <property type="protein sequence ID" value="MEL1266076.1"/>
    <property type="molecule type" value="Genomic_DNA"/>
</dbReference>
<dbReference type="Proteomes" id="UP001459204">
    <property type="component" value="Unassembled WGS sequence"/>
</dbReference>
<name>A0ABU9J5B7_9GAMM</name>
<protein>
    <submittedName>
        <fullName evidence="1">DUF2191 domain-containing protein</fullName>
    </submittedName>
</protein>
<evidence type="ECO:0000313" key="2">
    <source>
        <dbReference type="Proteomes" id="UP001459204"/>
    </source>
</evidence>
<gene>
    <name evidence="1" type="ORF">AAD027_17110</name>
</gene>